<reference evidence="2" key="1">
    <citation type="submission" date="2018-02" db="EMBL/GenBank/DDBJ databases">
        <authorList>
            <person name="O'Hara-Hanley K."/>
            <person name="Soby S."/>
        </authorList>
    </citation>
    <scope>NUCLEOTIDE SEQUENCE [LARGE SCALE GENOMIC DNA]</scope>
    <source>
        <strain evidence="2">MWU14-2602</strain>
    </source>
</reference>
<protein>
    <submittedName>
        <fullName evidence="1">Uncharacterized protein</fullName>
    </submittedName>
</protein>
<sequence length="60" mass="6598">MKKIENAVEFNKFGEFVFNEAGMSLVADEALLESVAGGFLDIRCQTVNECKPTLQAQSDN</sequence>
<evidence type="ECO:0000313" key="1">
    <source>
        <dbReference type="EMBL" id="POZ63077.1"/>
    </source>
</evidence>
<proteinExistence type="predicted"/>
<comment type="caution">
    <text evidence="1">The sequence shown here is derived from an EMBL/GenBank/DDBJ whole genome shotgun (WGS) entry which is preliminary data.</text>
</comment>
<dbReference type="RefSeq" id="WP_103901521.1">
    <property type="nucleotide sequence ID" value="NZ_PQWB01000017.1"/>
</dbReference>
<accession>A0A2S5DJ63</accession>
<name>A0A2S5DJ63_9NEIS</name>
<organism evidence="1 2">
    <name type="scientific">Chromobacterium alticapitis</name>
    <dbReference type="NCBI Taxonomy" id="2073169"/>
    <lineage>
        <taxon>Bacteria</taxon>
        <taxon>Pseudomonadati</taxon>
        <taxon>Pseudomonadota</taxon>
        <taxon>Betaproteobacteria</taxon>
        <taxon>Neisseriales</taxon>
        <taxon>Chromobacteriaceae</taxon>
        <taxon>Chromobacterium</taxon>
    </lineage>
</organism>
<evidence type="ECO:0000313" key="2">
    <source>
        <dbReference type="Proteomes" id="UP000237082"/>
    </source>
</evidence>
<dbReference type="EMBL" id="PQWB01000017">
    <property type="protein sequence ID" value="POZ63077.1"/>
    <property type="molecule type" value="Genomic_DNA"/>
</dbReference>
<dbReference type="AlphaFoldDB" id="A0A2S5DJ63"/>
<dbReference type="Proteomes" id="UP000237082">
    <property type="component" value="Unassembled WGS sequence"/>
</dbReference>
<gene>
    <name evidence="1" type="ORF">C2I19_04520</name>
</gene>
<keyword evidence="2" id="KW-1185">Reference proteome</keyword>